<feature type="domain" description="Aminotransferase class I/classII large" evidence="10">
    <location>
        <begin position="37"/>
        <end position="359"/>
    </location>
</feature>
<evidence type="ECO:0000313" key="11">
    <source>
        <dbReference type="EMBL" id="QJR11561.1"/>
    </source>
</evidence>
<dbReference type="CDD" id="cd00609">
    <property type="entry name" value="AAT_like"/>
    <property type="match status" value="1"/>
</dbReference>
<keyword evidence="9" id="KW-0368">Histidine biosynthesis</keyword>
<comment type="catalytic activity">
    <reaction evidence="8 9">
        <text>L-histidinol phosphate + 2-oxoglutarate = 3-(imidazol-4-yl)-2-oxopropyl phosphate + L-glutamate</text>
        <dbReference type="Rhea" id="RHEA:23744"/>
        <dbReference type="ChEBI" id="CHEBI:16810"/>
        <dbReference type="ChEBI" id="CHEBI:29985"/>
        <dbReference type="ChEBI" id="CHEBI:57766"/>
        <dbReference type="ChEBI" id="CHEBI:57980"/>
        <dbReference type="EC" id="2.6.1.9"/>
    </reaction>
</comment>
<evidence type="ECO:0000256" key="3">
    <source>
        <dbReference type="ARBA" id="ARBA00007970"/>
    </source>
</evidence>
<dbReference type="PANTHER" id="PTHR43643">
    <property type="entry name" value="HISTIDINOL-PHOSPHATE AMINOTRANSFERASE 2"/>
    <property type="match status" value="1"/>
</dbReference>
<organism evidence="11 12">
    <name type="scientific">Usitatibacter rugosus</name>
    <dbReference type="NCBI Taxonomy" id="2732067"/>
    <lineage>
        <taxon>Bacteria</taxon>
        <taxon>Pseudomonadati</taxon>
        <taxon>Pseudomonadota</taxon>
        <taxon>Betaproteobacteria</taxon>
        <taxon>Nitrosomonadales</taxon>
        <taxon>Usitatibacteraceae</taxon>
        <taxon>Usitatibacter</taxon>
    </lineage>
</organism>
<dbReference type="NCBIfam" id="TIGR01141">
    <property type="entry name" value="hisC"/>
    <property type="match status" value="1"/>
</dbReference>
<keyword evidence="9" id="KW-0028">Amino-acid biosynthesis</keyword>
<evidence type="ECO:0000259" key="10">
    <source>
        <dbReference type="Pfam" id="PF00155"/>
    </source>
</evidence>
<protein>
    <recommendedName>
        <fullName evidence="9">Histidinol-phosphate aminotransferase</fullName>
        <ecNumber evidence="9">2.6.1.9</ecNumber>
    </recommendedName>
    <alternativeName>
        <fullName evidence="9">Imidazole acetol-phosphate transaminase</fullName>
    </alternativeName>
</protein>
<comment type="similarity">
    <text evidence="3 9">Belongs to the class-II pyridoxal-phosphate-dependent aminotransferase family. Histidinol-phosphate aminotransferase subfamily.</text>
</comment>
<dbReference type="SUPFAM" id="SSF53383">
    <property type="entry name" value="PLP-dependent transferases"/>
    <property type="match status" value="1"/>
</dbReference>
<evidence type="ECO:0000256" key="8">
    <source>
        <dbReference type="ARBA" id="ARBA00047481"/>
    </source>
</evidence>
<proteinExistence type="inferred from homology"/>
<dbReference type="RefSeq" id="WP_171093009.1">
    <property type="nucleotide sequence ID" value="NZ_CP053069.1"/>
</dbReference>
<dbReference type="Proteomes" id="UP000501534">
    <property type="component" value="Chromosome"/>
</dbReference>
<accession>A0A6M4GW83</accession>
<evidence type="ECO:0000256" key="9">
    <source>
        <dbReference type="HAMAP-Rule" id="MF_01023"/>
    </source>
</evidence>
<dbReference type="GO" id="GO:0000105">
    <property type="term" value="P:L-histidine biosynthetic process"/>
    <property type="evidence" value="ECO:0007669"/>
    <property type="project" value="UniProtKB-UniRule"/>
</dbReference>
<feature type="modified residue" description="N6-(pyridoxal phosphate)lysine" evidence="9">
    <location>
        <position position="228"/>
    </location>
</feature>
<dbReference type="Gene3D" id="3.90.1150.10">
    <property type="entry name" value="Aspartate Aminotransferase, domain 1"/>
    <property type="match status" value="1"/>
</dbReference>
<dbReference type="AlphaFoldDB" id="A0A6M4GW83"/>
<dbReference type="InterPro" id="IPR050106">
    <property type="entry name" value="HistidinolP_aminotransfase"/>
</dbReference>
<dbReference type="Gene3D" id="3.40.640.10">
    <property type="entry name" value="Type I PLP-dependent aspartate aminotransferase-like (Major domain)"/>
    <property type="match status" value="1"/>
</dbReference>
<gene>
    <name evidence="11" type="primary">hisC_2</name>
    <name evidence="9" type="synonym">hisC</name>
    <name evidence="11" type="ORF">DSM104443_02639</name>
</gene>
<evidence type="ECO:0000256" key="5">
    <source>
        <dbReference type="ARBA" id="ARBA00022576"/>
    </source>
</evidence>
<dbReference type="EC" id="2.6.1.9" evidence="9"/>
<dbReference type="EMBL" id="CP053069">
    <property type="protein sequence ID" value="QJR11561.1"/>
    <property type="molecule type" value="Genomic_DNA"/>
</dbReference>
<dbReference type="InterPro" id="IPR004839">
    <property type="entry name" value="Aminotransferase_I/II_large"/>
</dbReference>
<keyword evidence="7 9" id="KW-0663">Pyridoxal phosphate</keyword>
<comment type="pathway">
    <text evidence="2 9">Amino-acid biosynthesis; L-histidine biosynthesis; L-histidine from 5-phospho-alpha-D-ribose 1-diphosphate: step 7/9.</text>
</comment>
<dbReference type="HAMAP" id="MF_01023">
    <property type="entry name" value="HisC_aminotrans_2"/>
    <property type="match status" value="1"/>
</dbReference>
<keyword evidence="5 9" id="KW-0032">Aminotransferase</keyword>
<evidence type="ECO:0000256" key="1">
    <source>
        <dbReference type="ARBA" id="ARBA00001933"/>
    </source>
</evidence>
<dbReference type="InterPro" id="IPR001917">
    <property type="entry name" value="Aminotrans_II_pyridoxalP_BS"/>
</dbReference>
<evidence type="ECO:0000313" key="12">
    <source>
        <dbReference type="Proteomes" id="UP000501534"/>
    </source>
</evidence>
<dbReference type="Pfam" id="PF00155">
    <property type="entry name" value="Aminotran_1_2"/>
    <property type="match status" value="1"/>
</dbReference>
<dbReference type="PANTHER" id="PTHR43643:SF3">
    <property type="entry name" value="HISTIDINOL-PHOSPHATE AMINOTRANSFERASE"/>
    <property type="match status" value="1"/>
</dbReference>
<dbReference type="InterPro" id="IPR015421">
    <property type="entry name" value="PyrdxlP-dep_Trfase_major"/>
</dbReference>
<dbReference type="InterPro" id="IPR005861">
    <property type="entry name" value="HisP_aminotrans"/>
</dbReference>
<dbReference type="GO" id="GO:0004400">
    <property type="term" value="F:histidinol-phosphate transaminase activity"/>
    <property type="evidence" value="ECO:0007669"/>
    <property type="project" value="UniProtKB-UniRule"/>
</dbReference>
<sequence>MSLKDLAPANVRAIAPYVPGKPIAETARELGLEESAILKMASNENPLGSSPKAVAAIRGALDDLAYYPDGAGYELKGVISRVFGVKPGNLVLGNGSNDVLELTARAFLTRDDSAIYSRHGFMVYPLAIQAIGAKAIEVPTQGYETDLAAVLAAIRPDTKMVFVANPNNPTGTFTPWQELRDFISRVPPNVLVVVDEAYGEYLPPELASPAVSWVEQYPNVVLSRTLSKAYGLAGLRVGYGVANPEVADVMNRVRQPFNVNHLALVAAAAALEDHDFIAKSRANNSAGLTQLEAGFKRLGLEFIPSRANFITVRVGDAAKVYQRLLAKGVIVRPIAGYGMPDHLRVTVGLPEHNARFLEALEQALKG</sequence>
<evidence type="ECO:0000256" key="6">
    <source>
        <dbReference type="ARBA" id="ARBA00022679"/>
    </source>
</evidence>
<evidence type="ECO:0000256" key="7">
    <source>
        <dbReference type="ARBA" id="ARBA00022898"/>
    </source>
</evidence>
<dbReference type="PROSITE" id="PS00599">
    <property type="entry name" value="AA_TRANSFER_CLASS_2"/>
    <property type="match status" value="1"/>
</dbReference>
<dbReference type="GO" id="GO:0030170">
    <property type="term" value="F:pyridoxal phosphate binding"/>
    <property type="evidence" value="ECO:0007669"/>
    <property type="project" value="InterPro"/>
</dbReference>
<name>A0A6M4GW83_9PROT</name>
<keyword evidence="6 9" id="KW-0808">Transferase</keyword>
<dbReference type="KEGG" id="uru:DSM104443_02639"/>
<evidence type="ECO:0000256" key="4">
    <source>
        <dbReference type="ARBA" id="ARBA00011738"/>
    </source>
</evidence>
<comment type="subunit">
    <text evidence="4 9">Homodimer.</text>
</comment>
<dbReference type="InterPro" id="IPR015424">
    <property type="entry name" value="PyrdxlP-dep_Trfase"/>
</dbReference>
<comment type="cofactor">
    <cofactor evidence="1 9">
        <name>pyridoxal 5'-phosphate</name>
        <dbReference type="ChEBI" id="CHEBI:597326"/>
    </cofactor>
</comment>
<dbReference type="InterPro" id="IPR015422">
    <property type="entry name" value="PyrdxlP-dep_Trfase_small"/>
</dbReference>
<evidence type="ECO:0000256" key="2">
    <source>
        <dbReference type="ARBA" id="ARBA00005011"/>
    </source>
</evidence>
<reference evidence="11 12" key="1">
    <citation type="submission" date="2020-04" db="EMBL/GenBank/DDBJ databases">
        <title>Usitatibacter rugosus gen. nov., sp. nov. and Usitatibacter palustris sp. nov., novel members of Usitatibacteraceae fam. nov. within the order Nitrosomonadales isolated from soil.</title>
        <authorList>
            <person name="Huber K.J."/>
            <person name="Neumann-Schaal M."/>
            <person name="Geppert A."/>
            <person name="Luckner M."/>
            <person name="Wanner G."/>
            <person name="Overmann J."/>
        </authorList>
    </citation>
    <scope>NUCLEOTIDE SEQUENCE [LARGE SCALE GENOMIC DNA]</scope>
    <source>
        <strain evidence="11 12">0125_3</strain>
    </source>
</reference>
<dbReference type="UniPathway" id="UPA00031">
    <property type="reaction ID" value="UER00012"/>
</dbReference>
<keyword evidence="12" id="KW-1185">Reference proteome</keyword>